<dbReference type="Pfam" id="PF00009">
    <property type="entry name" value="GTP_EFTU"/>
    <property type="match status" value="1"/>
</dbReference>
<comment type="function">
    <text evidence="6">Catalyzes the GTP-dependent ribosomal translocation step during translation elongation. During this step, the ribosome changes from the pre-translocational (PRE) to the post-translocational (POST) state as the newly formed A-site-bound peptidyl-tRNA and P-site-bound deacylated tRNA move to the P and E sites, respectively. Catalyzes the coordinated movement of the two tRNA molecules, the mRNA and conformational changes in the ribosome.</text>
</comment>
<dbReference type="InterPro" id="IPR005225">
    <property type="entry name" value="Small_GTP-bd"/>
</dbReference>
<evidence type="ECO:0000256" key="1">
    <source>
        <dbReference type="ARBA" id="ARBA00017891"/>
    </source>
</evidence>
<feature type="domain" description="Tr-type G" evidence="7">
    <location>
        <begin position="1"/>
        <end position="266"/>
    </location>
</feature>
<keyword evidence="2" id="KW-0547">Nucleotide-binding</keyword>
<keyword evidence="8" id="KW-0378">Hydrolase</keyword>
<dbReference type="InterPro" id="IPR035647">
    <property type="entry name" value="EFG_III/V"/>
</dbReference>
<dbReference type="CDD" id="cd03713">
    <property type="entry name" value="EFG_mtEFG_C"/>
    <property type="match status" value="1"/>
</dbReference>
<dbReference type="OrthoDB" id="198619at2759"/>
<evidence type="ECO:0000256" key="2">
    <source>
        <dbReference type="ARBA" id="ARBA00022741"/>
    </source>
</evidence>
<proteinExistence type="predicted"/>
<dbReference type="Pfam" id="PF00679">
    <property type="entry name" value="EFG_C"/>
    <property type="match status" value="1"/>
</dbReference>
<dbReference type="InterPro" id="IPR020568">
    <property type="entry name" value="Ribosomal_Su5_D2-typ_SF"/>
</dbReference>
<dbReference type="InterPro" id="IPR027417">
    <property type="entry name" value="P-loop_NTPase"/>
</dbReference>
<protein>
    <recommendedName>
        <fullName evidence="1">Elongation factor 2</fullName>
    </recommendedName>
</protein>
<reference evidence="9" key="1">
    <citation type="journal article" date="2018" name="Nat. Microbiol.">
        <title>Leveraging single-cell genomics to expand the fungal tree of life.</title>
        <authorList>
            <person name="Ahrendt S.R."/>
            <person name="Quandt C.A."/>
            <person name="Ciobanu D."/>
            <person name="Clum A."/>
            <person name="Salamov A."/>
            <person name="Andreopoulos B."/>
            <person name="Cheng J.F."/>
            <person name="Woyke T."/>
            <person name="Pelin A."/>
            <person name="Henrissat B."/>
            <person name="Reynolds N.K."/>
            <person name="Benny G.L."/>
            <person name="Smith M.E."/>
            <person name="James T.Y."/>
            <person name="Grigoriev I.V."/>
        </authorList>
    </citation>
    <scope>NUCLEOTIDE SEQUENCE [LARGE SCALE GENOMIC DNA]</scope>
    <source>
        <strain evidence="9">Benny S71-1</strain>
    </source>
</reference>
<keyword evidence="4" id="KW-0496">Mitochondrion</keyword>
<dbReference type="Proteomes" id="UP000278143">
    <property type="component" value="Unassembled WGS sequence"/>
</dbReference>
<dbReference type="GO" id="GO:0005525">
    <property type="term" value="F:GTP binding"/>
    <property type="evidence" value="ECO:0007669"/>
    <property type="project" value="UniProtKB-KW"/>
</dbReference>
<dbReference type="Gene3D" id="3.40.50.300">
    <property type="entry name" value="P-loop containing nucleotide triphosphate hydrolases"/>
    <property type="match status" value="1"/>
</dbReference>
<dbReference type="InterPro" id="IPR031157">
    <property type="entry name" value="G_TR_CS"/>
</dbReference>
<evidence type="ECO:0000313" key="9">
    <source>
        <dbReference type="Proteomes" id="UP000278143"/>
    </source>
</evidence>
<dbReference type="SMART" id="SM00889">
    <property type="entry name" value="EFG_IV"/>
    <property type="match status" value="1"/>
</dbReference>
<dbReference type="PANTHER" id="PTHR43261">
    <property type="entry name" value="TRANSLATION ELONGATION FACTOR G-RELATED"/>
    <property type="match status" value="1"/>
</dbReference>
<dbReference type="SUPFAM" id="SSF54211">
    <property type="entry name" value="Ribosomal protein S5 domain 2-like"/>
    <property type="match status" value="1"/>
</dbReference>
<dbReference type="InterPro" id="IPR005517">
    <property type="entry name" value="Transl_elong_EFG/EF2_IV"/>
</dbReference>
<dbReference type="InterPro" id="IPR035649">
    <property type="entry name" value="EFG_V"/>
</dbReference>
<dbReference type="SUPFAM" id="SSF54980">
    <property type="entry name" value="EF-G C-terminal domain-like"/>
    <property type="match status" value="2"/>
</dbReference>
<dbReference type="InterPro" id="IPR014721">
    <property type="entry name" value="Ribsml_uS5_D2-typ_fold_subgr"/>
</dbReference>
<dbReference type="Gene3D" id="2.40.30.10">
    <property type="entry name" value="Translation factors"/>
    <property type="match status" value="1"/>
</dbReference>
<dbReference type="SUPFAM" id="SSF50447">
    <property type="entry name" value="Translation proteins"/>
    <property type="match status" value="1"/>
</dbReference>
<name>A0A4P9Z0Q7_9FUNG</name>
<dbReference type="Gene3D" id="3.30.230.10">
    <property type="match status" value="1"/>
</dbReference>
<dbReference type="InterPro" id="IPR000640">
    <property type="entry name" value="EFG_V-like"/>
</dbReference>
<dbReference type="SMART" id="SM00838">
    <property type="entry name" value="EFG_C"/>
    <property type="match status" value="1"/>
</dbReference>
<dbReference type="InterPro" id="IPR041095">
    <property type="entry name" value="EFG_II"/>
</dbReference>
<accession>A0A4P9Z0Q7</accession>
<dbReference type="Gene3D" id="3.30.70.240">
    <property type="match status" value="1"/>
</dbReference>
<dbReference type="NCBIfam" id="TIGR00231">
    <property type="entry name" value="small_GTP"/>
    <property type="match status" value="1"/>
</dbReference>
<dbReference type="SUPFAM" id="SSF52540">
    <property type="entry name" value="P-loop containing nucleoside triphosphate hydrolases"/>
    <property type="match status" value="1"/>
</dbReference>
<dbReference type="GO" id="GO:0032790">
    <property type="term" value="P:ribosome disassembly"/>
    <property type="evidence" value="ECO:0007669"/>
    <property type="project" value="TreeGrafter"/>
</dbReference>
<dbReference type="CDD" id="cd16262">
    <property type="entry name" value="EFG_III"/>
    <property type="match status" value="1"/>
</dbReference>
<evidence type="ECO:0000256" key="6">
    <source>
        <dbReference type="ARBA" id="ARBA00024731"/>
    </source>
</evidence>
<keyword evidence="9" id="KW-1185">Reference proteome</keyword>
<evidence type="ECO:0000313" key="8">
    <source>
        <dbReference type="EMBL" id="RKP25462.1"/>
    </source>
</evidence>
<dbReference type="Pfam" id="PF14492">
    <property type="entry name" value="EFG_III"/>
    <property type="match status" value="1"/>
</dbReference>
<gene>
    <name evidence="8" type="ORF">SYNPS1DRAFT_15634</name>
</gene>
<organism evidence="8 9">
    <name type="scientific">Syncephalis pseudoplumigaleata</name>
    <dbReference type="NCBI Taxonomy" id="1712513"/>
    <lineage>
        <taxon>Eukaryota</taxon>
        <taxon>Fungi</taxon>
        <taxon>Fungi incertae sedis</taxon>
        <taxon>Zoopagomycota</taxon>
        <taxon>Zoopagomycotina</taxon>
        <taxon>Zoopagomycetes</taxon>
        <taxon>Zoopagales</taxon>
        <taxon>Piptocephalidaceae</taxon>
        <taxon>Syncephalis</taxon>
    </lineage>
</organism>
<dbReference type="Gene3D" id="3.30.70.870">
    <property type="entry name" value="Elongation Factor G (Translational Gtpase), domain 3"/>
    <property type="match status" value="1"/>
</dbReference>
<dbReference type="Pfam" id="PF03764">
    <property type="entry name" value="EFG_IV"/>
    <property type="match status" value="1"/>
</dbReference>
<dbReference type="GO" id="GO:0003924">
    <property type="term" value="F:GTPase activity"/>
    <property type="evidence" value="ECO:0007669"/>
    <property type="project" value="InterPro"/>
</dbReference>
<evidence type="ECO:0000259" key="7">
    <source>
        <dbReference type="PROSITE" id="PS51722"/>
    </source>
</evidence>
<dbReference type="PROSITE" id="PS51722">
    <property type="entry name" value="G_TR_2"/>
    <property type="match status" value="1"/>
</dbReference>
<dbReference type="PANTHER" id="PTHR43261:SF1">
    <property type="entry name" value="RIBOSOME-RELEASING FACTOR 2, MITOCHONDRIAL"/>
    <property type="match status" value="1"/>
</dbReference>
<dbReference type="InterPro" id="IPR009000">
    <property type="entry name" value="Transl_B-barrel_sf"/>
</dbReference>
<keyword evidence="5" id="KW-0342">GTP-binding</keyword>
<evidence type="ECO:0000256" key="3">
    <source>
        <dbReference type="ARBA" id="ARBA00022917"/>
    </source>
</evidence>
<dbReference type="InterPro" id="IPR009022">
    <property type="entry name" value="EFG_III"/>
</dbReference>
<dbReference type="FunFam" id="3.40.50.300:FF:000514">
    <property type="entry name" value="Ribosome-releasing factor 2, mitochondrial"/>
    <property type="match status" value="1"/>
</dbReference>
<keyword evidence="3" id="KW-0648">Protein biosynthesis</keyword>
<sequence>MFRVDSNTSAEVDSGDTVTDYLAQERERGITIQAAAVTLGWRDAKINLIDTPGHVDFTVEVERSMRVLDGAVAVLDGAAGVEAQTETVWQQADRHRVPRLVFANKMDRVGASWSHVLADIANVLGTRPLPVQLPWLGDADGQLLGIIDVVAMKLLTWTASGTGSQYVQTPLPPDHARYEEAVAARDALIEQLAEVDDEMMDLFLAADEPSLTTTTTTTIPAASIQAALRRVTLANRGVPVLCGSSLRNMGVQPLMDAIVDYLPSPLDCPAPQGILPDGSTMRVGAATATDSAISPTADQQPLCALAFKVISDVQRGPMVFIRMMENRAVLYNVNRDIKERVHRLFEMYGDQTEPLDRLSAGNIGVLVGLKHTRTGDTLVLEQQHRRQRRTVPRLAGVDIPPPVFFRSVEPASHADERPLQEALDHLLLEDPSLRVRLDKESGQTLLCGQGELHLDIVGDRLKRDFGVQAELGQVRISYRETISAPHQLTHHYDRELLGTRGRARLSMTLTPMAVDPDTGRPVNSTTVAAASSVLTHDTVAPMIEAVRDGIEAGLARGALLGFPVAHVAVRVDQLAVFGEESTLAALRACAGQAIGEGLAQAQATLLEPMMRVQICVPTGHSGTVMNDLVSGTRRGHILSIDDGYDHDDGDAGGYATSTTIAPPRRILASVPLAGLLGYASVLRSLTAGTGNFAMELHGYGAVSSARQQALLTEMRGY</sequence>
<evidence type="ECO:0000256" key="4">
    <source>
        <dbReference type="ARBA" id="ARBA00023128"/>
    </source>
</evidence>
<evidence type="ECO:0000256" key="5">
    <source>
        <dbReference type="ARBA" id="ARBA00023134"/>
    </source>
</evidence>
<dbReference type="GO" id="GO:0005759">
    <property type="term" value="C:mitochondrial matrix"/>
    <property type="evidence" value="ECO:0007669"/>
    <property type="project" value="UniProtKB-ARBA"/>
</dbReference>
<dbReference type="EMBL" id="KZ989740">
    <property type="protein sequence ID" value="RKP25462.1"/>
    <property type="molecule type" value="Genomic_DNA"/>
</dbReference>
<dbReference type="PROSITE" id="PS00301">
    <property type="entry name" value="G_TR_1"/>
    <property type="match status" value="1"/>
</dbReference>
<dbReference type="AlphaFoldDB" id="A0A4P9Z0Q7"/>
<dbReference type="InterPro" id="IPR000795">
    <property type="entry name" value="T_Tr_GTP-bd_dom"/>
</dbReference>
<dbReference type="GO" id="GO:0032543">
    <property type="term" value="P:mitochondrial translation"/>
    <property type="evidence" value="ECO:0007669"/>
    <property type="project" value="TreeGrafter"/>
</dbReference>